<dbReference type="Proteomes" id="UP001164539">
    <property type="component" value="Chromosome 4"/>
</dbReference>
<sequence length="107" mass="12219">MDEKFRVSEKTKSSFSDAEKTVRNAGSTIMKNRYVLTGASWVTSAFNRVTKATGEVGQKTREKVLAEEEARRAEGKAMLKFMRRNLQELAQTRNVWLFMLKVNTSIP</sequence>
<gene>
    <name evidence="1" type="ORF">OWV82_008784</name>
</gene>
<accession>A0ACC1YBD5</accession>
<comment type="caution">
    <text evidence="1">The sequence shown here is derived from an EMBL/GenBank/DDBJ whole genome shotgun (WGS) entry which is preliminary data.</text>
</comment>
<name>A0ACC1YBD5_MELAZ</name>
<proteinExistence type="predicted"/>
<reference evidence="1 2" key="1">
    <citation type="journal article" date="2023" name="Science">
        <title>Complex scaffold remodeling in plant triterpene biosynthesis.</title>
        <authorList>
            <person name="De La Pena R."/>
            <person name="Hodgson H."/>
            <person name="Liu J.C."/>
            <person name="Stephenson M.J."/>
            <person name="Martin A.C."/>
            <person name="Owen C."/>
            <person name="Harkess A."/>
            <person name="Leebens-Mack J."/>
            <person name="Jimenez L.E."/>
            <person name="Osbourn A."/>
            <person name="Sattely E.S."/>
        </authorList>
    </citation>
    <scope>NUCLEOTIDE SEQUENCE [LARGE SCALE GENOMIC DNA]</scope>
    <source>
        <strain evidence="2">cv. JPN11</strain>
        <tissue evidence="1">Leaf</tissue>
    </source>
</reference>
<evidence type="ECO:0000313" key="2">
    <source>
        <dbReference type="Proteomes" id="UP001164539"/>
    </source>
</evidence>
<keyword evidence="2" id="KW-1185">Reference proteome</keyword>
<dbReference type="EMBL" id="CM051397">
    <property type="protein sequence ID" value="KAJ4721056.1"/>
    <property type="molecule type" value="Genomic_DNA"/>
</dbReference>
<protein>
    <submittedName>
        <fullName evidence="1">Binding partner of ACD11 1-like</fullName>
    </submittedName>
</protein>
<evidence type="ECO:0000313" key="1">
    <source>
        <dbReference type="EMBL" id="KAJ4721056.1"/>
    </source>
</evidence>
<organism evidence="1 2">
    <name type="scientific">Melia azedarach</name>
    <name type="common">Chinaberry tree</name>
    <dbReference type="NCBI Taxonomy" id="155640"/>
    <lineage>
        <taxon>Eukaryota</taxon>
        <taxon>Viridiplantae</taxon>
        <taxon>Streptophyta</taxon>
        <taxon>Embryophyta</taxon>
        <taxon>Tracheophyta</taxon>
        <taxon>Spermatophyta</taxon>
        <taxon>Magnoliopsida</taxon>
        <taxon>eudicotyledons</taxon>
        <taxon>Gunneridae</taxon>
        <taxon>Pentapetalae</taxon>
        <taxon>rosids</taxon>
        <taxon>malvids</taxon>
        <taxon>Sapindales</taxon>
        <taxon>Meliaceae</taxon>
        <taxon>Melia</taxon>
    </lineage>
</organism>